<dbReference type="InterPro" id="IPR038933">
    <property type="entry name" value="Ovate"/>
</dbReference>
<keyword evidence="3 6" id="KW-0805">Transcription regulation</keyword>
<proteinExistence type="predicted"/>
<dbReference type="PANTHER" id="PTHR33057:SF82">
    <property type="entry name" value="TRANSCRIPTION REPRESSOR OFP5"/>
    <property type="match status" value="1"/>
</dbReference>
<protein>
    <recommendedName>
        <fullName evidence="6">Transcription repressor</fullName>
    </recommendedName>
    <alternativeName>
        <fullName evidence="6">Ovate family protein</fullName>
    </alternativeName>
</protein>
<dbReference type="AlphaFoldDB" id="A0A834ZNX2"/>
<evidence type="ECO:0000256" key="2">
    <source>
        <dbReference type="ARBA" id="ARBA00022491"/>
    </source>
</evidence>
<comment type="caution">
    <text evidence="9">The sequence shown here is derived from an EMBL/GenBank/DDBJ whole genome shotgun (WGS) entry which is preliminary data.</text>
</comment>
<keyword evidence="4 6" id="KW-0804">Transcription</keyword>
<feature type="region of interest" description="Disordered" evidence="7">
    <location>
        <begin position="34"/>
        <end position="55"/>
    </location>
</feature>
<feature type="domain" description="OVATE" evidence="8">
    <location>
        <begin position="383"/>
        <end position="442"/>
    </location>
</feature>
<evidence type="ECO:0000259" key="8">
    <source>
        <dbReference type="PROSITE" id="PS51754"/>
    </source>
</evidence>
<accession>A0A834ZNX2</accession>
<feature type="compositionally biased region" description="Basic residues" evidence="7">
    <location>
        <begin position="41"/>
        <end position="50"/>
    </location>
</feature>
<gene>
    <name evidence="9" type="ORF">HHK36_005183</name>
</gene>
<reference evidence="9 10" key="1">
    <citation type="submission" date="2020-04" db="EMBL/GenBank/DDBJ databases">
        <title>Plant Genome Project.</title>
        <authorList>
            <person name="Zhang R.-G."/>
        </authorList>
    </citation>
    <scope>NUCLEOTIDE SEQUENCE [LARGE SCALE GENOMIC DNA]</scope>
    <source>
        <strain evidence="9">YNK0</strain>
        <tissue evidence="9">Leaf</tissue>
    </source>
</reference>
<evidence type="ECO:0000256" key="5">
    <source>
        <dbReference type="ARBA" id="ARBA00023242"/>
    </source>
</evidence>
<sequence length="461" mass="53273">MKWGRKQSSSSRLPLLSHVFPIYWLTKFKQMSNKAEPQRAKSNRKNKHKSSSVGSSLPVSFGDGLLYDGDSPFSPEVLDGRMGRCNSRLSDIDGFWRLSFGDGNFEGETSRNVLRSVWNDSEDELDLQLASYRICRSTEVVEKEETRKFSDMISDIRKMRELPPNVEDLPEIVKCKGMEDRDESGSKTPRRIIVKDGRVVDRKWRKGDQRILKEEQSELHGESIKAKQKSIHPVHEFESELEPVTTIQTTKDDYHSSIGSYMRKSSCLSSSKSRTTNAALEEIDTVFGEESKLEKETEKDLKIKDLLLEGEKQRESLNVSKESQRRRKKKSSKVRGYSPRTALKTNICKIRALEDMKATKMKMKKTSERTVEEGLLALEKFAVVKCSFDPRKDFRDSMVEMITERGIRQPEELEDLLTCYLSLNSDEYHDLIIKVFRQVWFNLNQACTSPEFLEKVHCCYD</sequence>
<keyword evidence="10" id="KW-1185">Reference proteome</keyword>
<keyword evidence="5 6" id="KW-0539">Nucleus</keyword>
<evidence type="ECO:0000256" key="4">
    <source>
        <dbReference type="ARBA" id="ARBA00023163"/>
    </source>
</evidence>
<name>A0A834ZNX2_TETSI</name>
<dbReference type="GO" id="GO:0005634">
    <property type="term" value="C:nucleus"/>
    <property type="evidence" value="ECO:0007669"/>
    <property type="project" value="UniProtKB-SubCell"/>
</dbReference>
<dbReference type="PANTHER" id="PTHR33057">
    <property type="entry name" value="TRANSCRIPTION REPRESSOR OFP7-RELATED"/>
    <property type="match status" value="1"/>
</dbReference>
<comment type="function">
    <text evidence="6">Transcriptional repressor that regulates multiple aspects of plant growth and development.</text>
</comment>
<dbReference type="Pfam" id="PF04844">
    <property type="entry name" value="Ovate"/>
    <property type="match status" value="1"/>
</dbReference>
<dbReference type="NCBIfam" id="TIGR01568">
    <property type="entry name" value="A_thal_3678"/>
    <property type="match status" value="1"/>
</dbReference>
<evidence type="ECO:0000313" key="9">
    <source>
        <dbReference type="EMBL" id="KAF8409110.1"/>
    </source>
</evidence>
<evidence type="ECO:0000256" key="7">
    <source>
        <dbReference type="SAM" id="MobiDB-lite"/>
    </source>
</evidence>
<keyword evidence="2 6" id="KW-0678">Repressor</keyword>
<dbReference type="EMBL" id="JABCRI010000003">
    <property type="protein sequence ID" value="KAF8409110.1"/>
    <property type="molecule type" value="Genomic_DNA"/>
</dbReference>
<dbReference type="OrthoDB" id="1928390at2759"/>
<evidence type="ECO:0000313" key="10">
    <source>
        <dbReference type="Proteomes" id="UP000655225"/>
    </source>
</evidence>
<dbReference type="GO" id="GO:0045892">
    <property type="term" value="P:negative regulation of DNA-templated transcription"/>
    <property type="evidence" value="ECO:0007669"/>
    <property type="project" value="UniProtKB-UniRule"/>
</dbReference>
<evidence type="ECO:0000256" key="3">
    <source>
        <dbReference type="ARBA" id="ARBA00023015"/>
    </source>
</evidence>
<dbReference type="Proteomes" id="UP000655225">
    <property type="component" value="Unassembled WGS sequence"/>
</dbReference>
<dbReference type="PROSITE" id="PS51754">
    <property type="entry name" value="OVATE"/>
    <property type="match status" value="1"/>
</dbReference>
<evidence type="ECO:0000256" key="6">
    <source>
        <dbReference type="RuleBase" id="RU367028"/>
    </source>
</evidence>
<feature type="region of interest" description="Disordered" evidence="7">
    <location>
        <begin position="315"/>
        <end position="337"/>
    </location>
</feature>
<dbReference type="InterPro" id="IPR006458">
    <property type="entry name" value="Ovate_C"/>
</dbReference>
<feature type="compositionally biased region" description="Basic residues" evidence="7">
    <location>
        <begin position="324"/>
        <end position="333"/>
    </location>
</feature>
<dbReference type="OMA" id="DKQCCCC"/>
<evidence type="ECO:0000256" key="1">
    <source>
        <dbReference type="ARBA" id="ARBA00004123"/>
    </source>
</evidence>
<comment type="subcellular location">
    <subcellularLocation>
        <location evidence="1 6">Nucleus</location>
    </subcellularLocation>
</comment>
<organism evidence="9 10">
    <name type="scientific">Tetracentron sinense</name>
    <name type="common">Spur-leaf</name>
    <dbReference type="NCBI Taxonomy" id="13715"/>
    <lineage>
        <taxon>Eukaryota</taxon>
        <taxon>Viridiplantae</taxon>
        <taxon>Streptophyta</taxon>
        <taxon>Embryophyta</taxon>
        <taxon>Tracheophyta</taxon>
        <taxon>Spermatophyta</taxon>
        <taxon>Magnoliopsida</taxon>
        <taxon>Trochodendrales</taxon>
        <taxon>Trochodendraceae</taxon>
        <taxon>Tetracentron</taxon>
    </lineage>
</organism>